<dbReference type="EMBL" id="BAABKG010000003">
    <property type="protein sequence ID" value="GAA5151668.1"/>
    <property type="molecule type" value="Genomic_DNA"/>
</dbReference>
<evidence type="ECO:0000259" key="1">
    <source>
        <dbReference type="PROSITE" id="PS50801"/>
    </source>
</evidence>
<protein>
    <recommendedName>
        <fullName evidence="1">STAS domain-containing protein</fullName>
    </recommendedName>
</protein>
<sequence length="110" mass="11423">MCEVRSTTPTVPGAPATTRELALDGDLDVFLAARLCRELRRLAAGGADHVRVDLSGVAWANASALRHLALARRELLAGSGLVVDVVRPSPAVVRVGGWTRLTGVLGCGVA</sequence>
<dbReference type="SUPFAM" id="SSF52091">
    <property type="entry name" value="SpoIIaa-like"/>
    <property type="match status" value="1"/>
</dbReference>
<accession>A0ABP9PT12</accession>
<dbReference type="Proteomes" id="UP001500221">
    <property type="component" value="Unassembled WGS sequence"/>
</dbReference>
<reference evidence="3" key="1">
    <citation type="journal article" date="2019" name="Int. J. Syst. Evol. Microbiol.">
        <title>The Global Catalogue of Microorganisms (GCM) 10K type strain sequencing project: providing services to taxonomists for standard genome sequencing and annotation.</title>
        <authorList>
            <consortium name="The Broad Institute Genomics Platform"/>
            <consortium name="The Broad Institute Genome Sequencing Center for Infectious Disease"/>
            <person name="Wu L."/>
            <person name="Ma J."/>
        </authorList>
    </citation>
    <scope>NUCLEOTIDE SEQUENCE [LARGE SCALE GENOMIC DNA]</scope>
    <source>
        <strain evidence="3">JCM 18459</strain>
    </source>
</reference>
<feature type="domain" description="STAS" evidence="1">
    <location>
        <begin position="21"/>
        <end position="110"/>
    </location>
</feature>
<comment type="caution">
    <text evidence="2">The sequence shown here is derived from an EMBL/GenBank/DDBJ whole genome shotgun (WGS) entry which is preliminary data.</text>
</comment>
<proteinExistence type="predicted"/>
<dbReference type="Gene3D" id="3.30.750.24">
    <property type="entry name" value="STAS domain"/>
    <property type="match status" value="1"/>
</dbReference>
<name>A0ABP9PT12_9ACTN</name>
<evidence type="ECO:0000313" key="3">
    <source>
        <dbReference type="Proteomes" id="UP001500221"/>
    </source>
</evidence>
<evidence type="ECO:0000313" key="2">
    <source>
        <dbReference type="EMBL" id="GAA5151668.1"/>
    </source>
</evidence>
<dbReference type="RefSeq" id="WP_345460285.1">
    <property type="nucleotide sequence ID" value="NZ_BAABKG010000003.1"/>
</dbReference>
<dbReference type="PROSITE" id="PS50801">
    <property type="entry name" value="STAS"/>
    <property type="match status" value="1"/>
</dbReference>
<dbReference type="Pfam" id="PF13466">
    <property type="entry name" value="STAS_2"/>
    <property type="match status" value="1"/>
</dbReference>
<dbReference type="InterPro" id="IPR058548">
    <property type="entry name" value="MlaB-like_STAS"/>
</dbReference>
<organism evidence="2 3">
    <name type="scientific">Nocardioides marinquilinus</name>
    <dbReference type="NCBI Taxonomy" id="1210400"/>
    <lineage>
        <taxon>Bacteria</taxon>
        <taxon>Bacillati</taxon>
        <taxon>Actinomycetota</taxon>
        <taxon>Actinomycetes</taxon>
        <taxon>Propionibacteriales</taxon>
        <taxon>Nocardioidaceae</taxon>
        <taxon>Nocardioides</taxon>
    </lineage>
</organism>
<keyword evidence="3" id="KW-1185">Reference proteome</keyword>
<dbReference type="InterPro" id="IPR036513">
    <property type="entry name" value="STAS_dom_sf"/>
</dbReference>
<dbReference type="CDD" id="cd07043">
    <property type="entry name" value="STAS_anti-anti-sigma_factors"/>
    <property type="match status" value="1"/>
</dbReference>
<dbReference type="InterPro" id="IPR002645">
    <property type="entry name" value="STAS_dom"/>
</dbReference>
<gene>
    <name evidence="2" type="ORF">GCM10023340_30830</name>
</gene>